<keyword evidence="2" id="KW-1185">Reference proteome</keyword>
<evidence type="ECO:0000313" key="1">
    <source>
        <dbReference type="EMBL" id="GLS18136.1"/>
    </source>
</evidence>
<proteinExistence type="predicted"/>
<comment type="caution">
    <text evidence="1">The sequence shown here is derived from an EMBL/GenBank/DDBJ whole genome shotgun (WGS) entry which is preliminary data.</text>
</comment>
<gene>
    <name evidence="1" type="ORF">GCM10007874_11520</name>
</gene>
<organism evidence="1 2">
    <name type="scientific">Labrys miyagiensis</name>
    <dbReference type="NCBI Taxonomy" id="346912"/>
    <lineage>
        <taxon>Bacteria</taxon>
        <taxon>Pseudomonadati</taxon>
        <taxon>Pseudomonadota</taxon>
        <taxon>Alphaproteobacteria</taxon>
        <taxon>Hyphomicrobiales</taxon>
        <taxon>Xanthobacteraceae</taxon>
        <taxon>Labrys</taxon>
    </lineage>
</organism>
<name>A0ABQ6CD02_9HYPH</name>
<accession>A0ABQ6CD02</accession>
<dbReference type="RefSeq" id="WP_284310957.1">
    <property type="nucleotide sequence ID" value="NZ_BSPC01000009.1"/>
</dbReference>
<reference evidence="2" key="1">
    <citation type="journal article" date="2019" name="Int. J. Syst. Evol. Microbiol.">
        <title>The Global Catalogue of Microorganisms (GCM) 10K type strain sequencing project: providing services to taxonomists for standard genome sequencing and annotation.</title>
        <authorList>
            <consortium name="The Broad Institute Genomics Platform"/>
            <consortium name="The Broad Institute Genome Sequencing Center for Infectious Disease"/>
            <person name="Wu L."/>
            <person name="Ma J."/>
        </authorList>
    </citation>
    <scope>NUCLEOTIDE SEQUENCE [LARGE SCALE GENOMIC DNA]</scope>
    <source>
        <strain evidence="2">NBRC 101365</strain>
    </source>
</reference>
<dbReference type="Proteomes" id="UP001156882">
    <property type="component" value="Unassembled WGS sequence"/>
</dbReference>
<evidence type="ECO:0000313" key="2">
    <source>
        <dbReference type="Proteomes" id="UP001156882"/>
    </source>
</evidence>
<dbReference type="EMBL" id="BSPC01000009">
    <property type="protein sequence ID" value="GLS18136.1"/>
    <property type="molecule type" value="Genomic_DNA"/>
</dbReference>
<protein>
    <submittedName>
        <fullName evidence="1">Uncharacterized protein</fullName>
    </submittedName>
</protein>
<sequence>MQDDFDRELRSIGFASGAIYERHVQRQQDERYLDTDWIELTDSARDELIKALKTKQPKFDHKHIPAGYLQNWGGSARFLTAFIRNFLKELRNIICKSKSKLPSRGAVSAKEVAAGVAGYLTGLIGTSAPLAVGIGAVVVLTLSTATKRAFCNMTDEQVLKVL</sequence>